<feature type="region of interest" description="Disordered" evidence="1">
    <location>
        <begin position="224"/>
        <end position="431"/>
    </location>
</feature>
<dbReference type="AlphaFoldDB" id="A0AAW0D4H0"/>
<comment type="caution">
    <text evidence="2">The sequence shown here is derived from an EMBL/GenBank/DDBJ whole genome shotgun (WGS) entry which is preliminary data.</text>
</comment>
<dbReference type="Proteomes" id="UP001383192">
    <property type="component" value="Unassembled WGS sequence"/>
</dbReference>
<keyword evidence="3" id="KW-1185">Reference proteome</keyword>
<evidence type="ECO:0000313" key="2">
    <source>
        <dbReference type="EMBL" id="KAK7045650.1"/>
    </source>
</evidence>
<feature type="compositionally biased region" description="Low complexity" evidence="1">
    <location>
        <begin position="230"/>
        <end position="245"/>
    </location>
</feature>
<name>A0AAW0D4H0_9AGAR</name>
<accession>A0AAW0D4H0</accession>
<protein>
    <submittedName>
        <fullName evidence="2">Uncharacterized protein</fullName>
    </submittedName>
</protein>
<gene>
    <name evidence="2" type="ORF">VNI00_007483</name>
</gene>
<evidence type="ECO:0000256" key="1">
    <source>
        <dbReference type="SAM" id="MobiDB-lite"/>
    </source>
</evidence>
<organism evidence="2 3">
    <name type="scientific">Paramarasmius palmivorus</name>
    <dbReference type="NCBI Taxonomy" id="297713"/>
    <lineage>
        <taxon>Eukaryota</taxon>
        <taxon>Fungi</taxon>
        <taxon>Dikarya</taxon>
        <taxon>Basidiomycota</taxon>
        <taxon>Agaricomycotina</taxon>
        <taxon>Agaricomycetes</taxon>
        <taxon>Agaricomycetidae</taxon>
        <taxon>Agaricales</taxon>
        <taxon>Marasmiineae</taxon>
        <taxon>Marasmiaceae</taxon>
        <taxon>Paramarasmius</taxon>
    </lineage>
</organism>
<dbReference type="EMBL" id="JAYKXP010000024">
    <property type="protein sequence ID" value="KAK7045650.1"/>
    <property type="molecule type" value="Genomic_DNA"/>
</dbReference>
<evidence type="ECO:0000313" key="3">
    <source>
        <dbReference type="Proteomes" id="UP001383192"/>
    </source>
</evidence>
<reference evidence="2 3" key="1">
    <citation type="submission" date="2024-01" db="EMBL/GenBank/DDBJ databases">
        <title>A draft genome for a cacao thread blight-causing isolate of Paramarasmius palmivorus.</title>
        <authorList>
            <person name="Baruah I.K."/>
            <person name="Bukari Y."/>
            <person name="Amoako-Attah I."/>
            <person name="Meinhardt L.W."/>
            <person name="Bailey B.A."/>
            <person name="Cohen S.P."/>
        </authorList>
    </citation>
    <scope>NUCLEOTIDE SEQUENCE [LARGE SCALE GENOMIC DNA]</scope>
    <source>
        <strain evidence="2 3">GH-12</strain>
    </source>
</reference>
<feature type="compositionally biased region" description="Basic and acidic residues" evidence="1">
    <location>
        <begin position="261"/>
        <end position="276"/>
    </location>
</feature>
<sequence length="482" mass="54239">MSSSRDKNELLGFCNAETIQKALQLIPIARSKTHRSAGYNVPANAVVPICAYLASQQIQNNDVDMEAARNKASMNAKDFRNLCNIVQGLLEGELAEKKRKRRDKVTYDALIQEYTFSKSSAKVKGWLAEVEEELAELGRTGFDRTSTEVKCGVFLWVYGALEVRCTLQDPPKTMLTRQNMQERNAPDMKEFASANGVEFLKLRRIYNDLDTYLTNLRKKIVNEYNKSTNSPNKLPLPSTTPTNTPRRANKRALRPVITGDSPKRPRLAETPVEKEQLPSPPPAQPEFEPKPGSSKDVDMAPAPPLPKTPSKRMIGPFATPSSRRTVKALDTLKGQATGSESPTRTSTRRTPANPKVTTRPESPLLETPSRSSRLVREPITGRSESPSRSTRKVQPLLVEDNAMDVDSPSSEDENEQPDTRRPSGRRFRPVFQDRKQWVMGDQRLNKIWADAEKQSRKRMEKFGFPFERYKSDAGDDTDSLFG</sequence>
<proteinExistence type="predicted"/>
<feature type="compositionally biased region" description="Low complexity" evidence="1">
    <location>
        <begin position="341"/>
        <end position="351"/>
    </location>
</feature>
<feature type="compositionally biased region" description="Basic and acidic residues" evidence="1">
    <location>
        <begin position="287"/>
        <end position="298"/>
    </location>
</feature>